<dbReference type="EMBL" id="DVLC01000102">
    <property type="protein sequence ID" value="HIT47263.1"/>
    <property type="molecule type" value="Genomic_DNA"/>
</dbReference>
<dbReference type="PANTHER" id="PTHR34989">
    <property type="entry name" value="PROTEIN HDED"/>
    <property type="match status" value="1"/>
</dbReference>
<accession>A0A9D1GNJ7</accession>
<feature type="transmembrane region" description="Helical" evidence="1">
    <location>
        <begin position="101"/>
        <end position="122"/>
    </location>
</feature>
<protein>
    <submittedName>
        <fullName evidence="2">DUF308 domain-containing protein</fullName>
    </submittedName>
</protein>
<keyword evidence="1" id="KW-1133">Transmembrane helix</keyword>
<reference evidence="2" key="1">
    <citation type="submission" date="2020-10" db="EMBL/GenBank/DDBJ databases">
        <authorList>
            <person name="Gilroy R."/>
        </authorList>
    </citation>
    <scope>NUCLEOTIDE SEQUENCE</scope>
    <source>
        <strain evidence="2">ChiHecec2B26-709</strain>
    </source>
</reference>
<name>A0A9D1GNJ7_9BACT</name>
<feature type="transmembrane region" description="Helical" evidence="1">
    <location>
        <begin position="134"/>
        <end position="153"/>
    </location>
</feature>
<dbReference type="InterPro" id="IPR005325">
    <property type="entry name" value="DUF308_memb"/>
</dbReference>
<reference evidence="2" key="2">
    <citation type="journal article" date="2021" name="PeerJ">
        <title>Extensive microbial diversity within the chicken gut microbiome revealed by metagenomics and culture.</title>
        <authorList>
            <person name="Gilroy R."/>
            <person name="Ravi A."/>
            <person name="Getino M."/>
            <person name="Pursley I."/>
            <person name="Horton D.L."/>
            <person name="Alikhan N.F."/>
            <person name="Baker D."/>
            <person name="Gharbi K."/>
            <person name="Hall N."/>
            <person name="Watson M."/>
            <person name="Adriaenssens E.M."/>
            <person name="Foster-Nyarko E."/>
            <person name="Jarju S."/>
            <person name="Secka A."/>
            <person name="Antonio M."/>
            <person name="Oren A."/>
            <person name="Chaudhuri R.R."/>
            <person name="La Ragione R."/>
            <person name="Hildebrand F."/>
            <person name="Pallen M.J."/>
        </authorList>
    </citation>
    <scope>NUCLEOTIDE SEQUENCE</scope>
    <source>
        <strain evidence="2">ChiHecec2B26-709</strain>
    </source>
</reference>
<feature type="transmembrane region" description="Helical" evidence="1">
    <location>
        <begin position="18"/>
        <end position="36"/>
    </location>
</feature>
<feature type="transmembrane region" description="Helical" evidence="1">
    <location>
        <begin position="42"/>
        <end position="64"/>
    </location>
</feature>
<dbReference type="Pfam" id="PF03729">
    <property type="entry name" value="DUF308"/>
    <property type="match status" value="2"/>
</dbReference>
<feature type="transmembrane region" description="Helical" evidence="1">
    <location>
        <begin position="76"/>
        <end position="95"/>
    </location>
</feature>
<dbReference type="GO" id="GO:0005886">
    <property type="term" value="C:plasma membrane"/>
    <property type="evidence" value="ECO:0007669"/>
    <property type="project" value="TreeGrafter"/>
</dbReference>
<dbReference type="PANTHER" id="PTHR34989:SF1">
    <property type="entry name" value="PROTEIN HDED"/>
    <property type="match status" value="1"/>
</dbReference>
<gene>
    <name evidence="2" type="ORF">IAC35_05340</name>
</gene>
<proteinExistence type="predicted"/>
<keyword evidence="1" id="KW-0812">Transmembrane</keyword>
<evidence type="ECO:0000256" key="1">
    <source>
        <dbReference type="SAM" id="Phobius"/>
    </source>
</evidence>
<dbReference type="Proteomes" id="UP000886881">
    <property type="component" value="Unassembled WGS sequence"/>
</dbReference>
<evidence type="ECO:0000313" key="3">
    <source>
        <dbReference type="Proteomes" id="UP000886881"/>
    </source>
</evidence>
<comment type="caution">
    <text evidence="2">The sequence shown here is derived from an EMBL/GenBank/DDBJ whole genome shotgun (WGS) entry which is preliminary data.</text>
</comment>
<evidence type="ECO:0000313" key="2">
    <source>
        <dbReference type="EMBL" id="HIT47263.1"/>
    </source>
</evidence>
<sequence length="202" mass="21857">MERFDEILKSAGKVVRRWWLGLILGVLLVVAGIVVFCNPVESYMALSVMFGVLMLLSGLSELVVSLGSRNYFMMRGYSIVGGILDLLLGIFLCVYPQVTLVVLPVVIGIWLLYHSFMIIGFGGDLSAFRLPGSGWTIFGGVMMLVLGLLMVIMPLTVGVAALVFVTGCAMIVAGAVAIALSLKLRQLHDNVHTRYPGPDYGD</sequence>
<organism evidence="2 3">
    <name type="scientific">Candidatus Cryptobacteroides merdipullorum</name>
    <dbReference type="NCBI Taxonomy" id="2840771"/>
    <lineage>
        <taxon>Bacteria</taxon>
        <taxon>Pseudomonadati</taxon>
        <taxon>Bacteroidota</taxon>
        <taxon>Bacteroidia</taxon>
        <taxon>Bacteroidales</taxon>
        <taxon>Candidatus Cryptobacteroides</taxon>
    </lineage>
</organism>
<dbReference type="AlphaFoldDB" id="A0A9D1GNJ7"/>
<feature type="transmembrane region" description="Helical" evidence="1">
    <location>
        <begin position="159"/>
        <end position="182"/>
    </location>
</feature>
<keyword evidence="1" id="KW-0472">Membrane</keyword>
<dbReference type="InterPro" id="IPR052712">
    <property type="entry name" value="Acid_resist_chaperone_HdeD"/>
</dbReference>